<dbReference type="GO" id="GO:0005615">
    <property type="term" value="C:extracellular space"/>
    <property type="evidence" value="ECO:0007669"/>
    <property type="project" value="InterPro"/>
</dbReference>
<dbReference type="InterPro" id="IPR023796">
    <property type="entry name" value="Serpin_dom"/>
</dbReference>
<dbReference type="Proteomes" id="UP000285138">
    <property type="component" value="Unassembled WGS sequence"/>
</dbReference>
<accession>A0A424YC68</accession>
<dbReference type="Gene3D" id="3.30.497.10">
    <property type="entry name" value="Antithrombin, subunit I, domain 2"/>
    <property type="match status" value="1"/>
</dbReference>
<dbReference type="CDD" id="cd19588">
    <property type="entry name" value="serpin_miropin-like"/>
    <property type="match status" value="1"/>
</dbReference>
<evidence type="ECO:0000313" key="4">
    <source>
        <dbReference type="Proteomes" id="UP000285138"/>
    </source>
</evidence>
<sequence>MRKRITALILLFLVVFVFSFYGCSDPVTGGGMDIPRPDQKILDNFDPSLAGKNNEFGIKLFEKLLEEEEELFISPLSIAAALSMTYNGARGETKEAMAEVLEITGVDKERLNENNLALLYLLQEADPSVILSIANSLWMREGMEFNPEFVKLNERYYHASVRELDFNSPEAADTINRWVYDRTNGLIEDIIEPPISPLTILFLINAIHFQGDWTETFDEEKTREDTFYLKQGERVTVPFMHHCDEFYYYEEEEEFQAIRIPYGEEETMAMYVFLPHQDQDIKGFFRTFKERGWEDLRREFVKAEGNLYLPRFSMEYEKTLNEYLKALGMEVAFDEGRADFLDMVPWEGKPGLYISEVKHKSFIQVDEKGTEAAAATSVEITLESAPAFQFEMKVDRPFFFLIHEEKTDSILFMGSVTDPSGLND</sequence>
<dbReference type="SUPFAM" id="SSF56574">
    <property type="entry name" value="Serpins"/>
    <property type="match status" value="1"/>
</dbReference>
<evidence type="ECO:0000259" key="2">
    <source>
        <dbReference type="SMART" id="SM00093"/>
    </source>
</evidence>
<dbReference type="Gene3D" id="2.30.39.10">
    <property type="entry name" value="Alpha-1-antitrypsin, domain 1"/>
    <property type="match status" value="1"/>
</dbReference>
<organism evidence="3 4">
    <name type="scientific">Candidatus Syntrophonatronum acetioxidans</name>
    <dbReference type="NCBI Taxonomy" id="1795816"/>
    <lineage>
        <taxon>Bacteria</taxon>
        <taxon>Bacillati</taxon>
        <taxon>Bacillota</taxon>
        <taxon>Clostridia</taxon>
        <taxon>Eubacteriales</taxon>
        <taxon>Syntrophomonadaceae</taxon>
        <taxon>Candidatus Syntrophonatronum</taxon>
    </lineage>
</organism>
<feature type="domain" description="Serpin" evidence="2">
    <location>
        <begin position="58"/>
        <end position="419"/>
    </location>
</feature>
<gene>
    <name evidence="3" type="ORF">D5R97_07555</name>
</gene>
<comment type="similarity">
    <text evidence="1">Belongs to the serpin family.</text>
</comment>
<dbReference type="PROSITE" id="PS00284">
    <property type="entry name" value="SERPIN"/>
    <property type="match status" value="1"/>
</dbReference>
<evidence type="ECO:0000256" key="1">
    <source>
        <dbReference type="RuleBase" id="RU000411"/>
    </source>
</evidence>
<evidence type="ECO:0000313" key="3">
    <source>
        <dbReference type="EMBL" id="RQD74628.1"/>
    </source>
</evidence>
<reference evidence="3 4" key="1">
    <citation type="submission" date="2018-08" db="EMBL/GenBank/DDBJ databases">
        <title>The metabolism and importance of syntrophic acetate oxidation coupled to methane or sulfide production in haloalkaline environments.</title>
        <authorList>
            <person name="Timmers P.H.A."/>
            <person name="Vavourakis C.D."/>
            <person name="Sorokin D.Y."/>
            <person name="Sinninghe Damste J.S."/>
            <person name="Muyzer G."/>
            <person name="Stams A.J.M."/>
            <person name="Plugge C.M."/>
        </authorList>
    </citation>
    <scope>NUCLEOTIDE SEQUENCE [LARGE SCALE GENOMIC DNA]</scope>
    <source>
        <strain evidence="3">MSAO_Bac1</strain>
    </source>
</reference>
<dbReference type="InterPro" id="IPR042185">
    <property type="entry name" value="Serpin_sf_2"/>
</dbReference>
<dbReference type="InterPro" id="IPR000215">
    <property type="entry name" value="Serpin_fam"/>
</dbReference>
<dbReference type="Pfam" id="PF00079">
    <property type="entry name" value="Serpin"/>
    <property type="match status" value="1"/>
</dbReference>
<dbReference type="PROSITE" id="PS51257">
    <property type="entry name" value="PROKAR_LIPOPROTEIN"/>
    <property type="match status" value="1"/>
</dbReference>
<comment type="caution">
    <text evidence="3">The sequence shown here is derived from an EMBL/GenBank/DDBJ whole genome shotgun (WGS) entry which is preliminary data.</text>
</comment>
<dbReference type="PANTHER" id="PTHR11461:SF211">
    <property type="entry name" value="GH10112P-RELATED"/>
    <property type="match status" value="1"/>
</dbReference>
<dbReference type="InterPro" id="IPR036186">
    <property type="entry name" value="Serpin_sf"/>
</dbReference>
<dbReference type="InterPro" id="IPR023795">
    <property type="entry name" value="Serpin_CS"/>
</dbReference>
<dbReference type="InterPro" id="IPR042178">
    <property type="entry name" value="Serpin_sf_1"/>
</dbReference>
<dbReference type="PANTHER" id="PTHR11461">
    <property type="entry name" value="SERINE PROTEASE INHIBITOR, SERPIN"/>
    <property type="match status" value="1"/>
</dbReference>
<proteinExistence type="inferred from homology"/>
<name>A0A424YC68_9FIRM</name>
<protein>
    <submittedName>
        <fullName evidence="3">Serpin family protein</fullName>
    </submittedName>
</protein>
<dbReference type="SMART" id="SM00093">
    <property type="entry name" value="SERPIN"/>
    <property type="match status" value="1"/>
</dbReference>
<dbReference type="GO" id="GO:0004867">
    <property type="term" value="F:serine-type endopeptidase inhibitor activity"/>
    <property type="evidence" value="ECO:0007669"/>
    <property type="project" value="InterPro"/>
</dbReference>
<dbReference type="AlphaFoldDB" id="A0A424YC68"/>
<dbReference type="EMBL" id="QZAA01000198">
    <property type="protein sequence ID" value="RQD74628.1"/>
    <property type="molecule type" value="Genomic_DNA"/>
</dbReference>